<evidence type="ECO:0000256" key="8">
    <source>
        <dbReference type="ARBA" id="ARBA00022692"/>
    </source>
</evidence>
<dbReference type="InterPro" id="IPR002528">
    <property type="entry name" value="MATE_fam"/>
</dbReference>
<name>A0A3D9IYF4_9BACL</name>
<feature type="transmembrane region" description="Helical" evidence="13">
    <location>
        <begin position="88"/>
        <end position="112"/>
    </location>
</feature>
<evidence type="ECO:0000256" key="3">
    <source>
        <dbReference type="ARBA" id="ARBA00010199"/>
    </source>
</evidence>
<feature type="transmembrane region" description="Helical" evidence="13">
    <location>
        <begin position="188"/>
        <end position="213"/>
    </location>
</feature>
<gene>
    <name evidence="14" type="ORF">DFP98_118153</name>
</gene>
<dbReference type="InterPro" id="IPR050222">
    <property type="entry name" value="MATE_MdtK"/>
</dbReference>
<accession>A0A3D9IYF4</accession>
<dbReference type="RefSeq" id="WP_181917850.1">
    <property type="nucleotide sequence ID" value="NZ_QRDZ01000018.1"/>
</dbReference>
<evidence type="ECO:0000256" key="11">
    <source>
        <dbReference type="ARBA" id="ARBA00023136"/>
    </source>
</evidence>
<dbReference type="AlphaFoldDB" id="A0A3D9IYF4"/>
<feature type="transmembrane region" description="Helical" evidence="13">
    <location>
        <begin position="277"/>
        <end position="296"/>
    </location>
</feature>
<reference evidence="14 15" key="1">
    <citation type="submission" date="2018-07" db="EMBL/GenBank/DDBJ databases">
        <title>Genomic Encyclopedia of Type Strains, Phase III (KMG-III): the genomes of soil and plant-associated and newly described type strains.</title>
        <authorList>
            <person name="Whitman W."/>
        </authorList>
    </citation>
    <scope>NUCLEOTIDE SEQUENCE [LARGE SCALE GENOMIC DNA]</scope>
    <source>
        <strain evidence="14 15">CECT 7287</strain>
    </source>
</reference>
<protein>
    <recommendedName>
        <fullName evidence="4">Probable multidrug resistance protein NorM</fullName>
    </recommendedName>
    <alternativeName>
        <fullName evidence="12">Multidrug-efflux transporter</fullName>
    </alternativeName>
</protein>
<evidence type="ECO:0000256" key="1">
    <source>
        <dbReference type="ARBA" id="ARBA00003408"/>
    </source>
</evidence>
<organism evidence="14 15">
    <name type="scientific">Cohnella phaseoli</name>
    <dbReference type="NCBI Taxonomy" id="456490"/>
    <lineage>
        <taxon>Bacteria</taxon>
        <taxon>Bacillati</taxon>
        <taxon>Bacillota</taxon>
        <taxon>Bacilli</taxon>
        <taxon>Bacillales</taxon>
        <taxon>Paenibacillaceae</taxon>
        <taxon>Cohnella</taxon>
    </lineage>
</organism>
<evidence type="ECO:0000256" key="12">
    <source>
        <dbReference type="ARBA" id="ARBA00031636"/>
    </source>
</evidence>
<evidence type="ECO:0000256" key="4">
    <source>
        <dbReference type="ARBA" id="ARBA00020268"/>
    </source>
</evidence>
<evidence type="ECO:0000256" key="7">
    <source>
        <dbReference type="ARBA" id="ARBA00022475"/>
    </source>
</evidence>
<evidence type="ECO:0000256" key="13">
    <source>
        <dbReference type="SAM" id="Phobius"/>
    </source>
</evidence>
<keyword evidence="6" id="KW-0050">Antiport</keyword>
<dbReference type="InterPro" id="IPR048279">
    <property type="entry name" value="MdtK-like"/>
</dbReference>
<keyword evidence="10" id="KW-0406">Ion transport</keyword>
<feature type="transmembrane region" description="Helical" evidence="13">
    <location>
        <begin position="383"/>
        <end position="407"/>
    </location>
</feature>
<feature type="transmembrane region" description="Helical" evidence="13">
    <location>
        <begin position="30"/>
        <end position="52"/>
    </location>
</feature>
<evidence type="ECO:0000256" key="2">
    <source>
        <dbReference type="ARBA" id="ARBA00004651"/>
    </source>
</evidence>
<evidence type="ECO:0000256" key="9">
    <source>
        <dbReference type="ARBA" id="ARBA00022989"/>
    </source>
</evidence>
<dbReference type="Proteomes" id="UP000256977">
    <property type="component" value="Unassembled WGS sequence"/>
</dbReference>
<feature type="transmembrane region" description="Helical" evidence="13">
    <location>
        <begin position="350"/>
        <end position="371"/>
    </location>
</feature>
<dbReference type="PANTHER" id="PTHR43298:SF2">
    <property type="entry name" value="FMN_FAD EXPORTER YEEO-RELATED"/>
    <property type="match status" value="1"/>
</dbReference>
<dbReference type="GO" id="GO:0006811">
    <property type="term" value="P:monoatomic ion transport"/>
    <property type="evidence" value="ECO:0007669"/>
    <property type="project" value="UniProtKB-KW"/>
</dbReference>
<keyword evidence="15" id="KW-1185">Reference proteome</keyword>
<keyword evidence="7" id="KW-1003">Cell membrane</keyword>
<dbReference type="EMBL" id="QRDZ01000018">
    <property type="protein sequence ID" value="RED66529.1"/>
    <property type="molecule type" value="Genomic_DNA"/>
</dbReference>
<dbReference type="Pfam" id="PF01554">
    <property type="entry name" value="MatE"/>
    <property type="match status" value="2"/>
</dbReference>
<feature type="transmembrane region" description="Helical" evidence="13">
    <location>
        <begin position="6"/>
        <end position="23"/>
    </location>
</feature>
<evidence type="ECO:0000256" key="5">
    <source>
        <dbReference type="ARBA" id="ARBA00022448"/>
    </source>
</evidence>
<dbReference type="PANTHER" id="PTHR43298">
    <property type="entry name" value="MULTIDRUG RESISTANCE PROTEIN NORM-RELATED"/>
    <property type="match status" value="1"/>
</dbReference>
<dbReference type="PIRSF" id="PIRSF006603">
    <property type="entry name" value="DinF"/>
    <property type="match status" value="1"/>
</dbReference>
<comment type="similarity">
    <text evidence="3">Belongs to the multi antimicrobial extrusion (MATE) (TC 2.A.66.1) family.</text>
</comment>
<dbReference type="CDD" id="cd13137">
    <property type="entry name" value="MATE_NorM_like"/>
    <property type="match status" value="1"/>
</dbReference>
<comment type="function">
    <text evidence="1">Multidrug efflux pump.</text>
</comment>
<feature type="transmembrane region" description="Helical" evidence="13">
    <location>
        <begin position="162"/>
        <end position="182"/>
    </location>
</feature>
<keyword evidence="5" id="KW-0813">Transport</keyword>
<proteinExistence type="inferred from homology"/>
<evidence type="ECO:0000256" key="10">
    <source>
        <dbReference type="ARBA" id="ARBA00023065"/>
    </source>
</evidence>
<keyword evidence="8 13" id="KW-0812">Transmembrane</keyword>
<feature type="transmembrane region" description="Helical" evidence="13">
    <location>
        <begin position="251"/>
        <end position="271"/>
    </location>
</feature>
<comment type="caution">
    <text evidence="14">The sequence shown here is derived from an EMBL/GenBank/DDBJ whole genome shotgun (WGS) entry which is preliminary data.</text>
</comment>
<keyword evidence="9 13" id="KW-1133">Transmembrane helix</keyword>
<dbReference type="GO" id="GO:0005886">
    <property type="term" value="C:plasma membrane"/>
    <property type="evidence" value="ECO:0007669"/>
    <property type="project" value="UniProtKB-SubCell"/>
</dbReference>
<sequence>MKLLKSWYGILVLALPSLFAFATQTMTGTINLIIVGDLGFVVIAVVGVSNIIMYNVFAIFSGIGHSINYLVAQNFGVGEMRKGMQRMYLALVVSFGVAIFIAIVGWLASGAVLKMTGGSAELFATGSEYLKLRFYAMAFGIISFVFHGFFRGVGDTRTSMFVSIAANVLMIGLTYGLTYGHWGMPNMGIIGAGYAMLIGEAVQLVICLLMFWGPMHKRYQTRKLQKPDWNELKLISQESGKLGLQEFSMSISMYIFTMFVLTLGDLAAAANELALNVMSFGFMPAFAFGSTATILVGQGIGEGRPDKAKKAGTNTAVLGAIFLILLGTVELIWAVPIARIYSKDPDVYELVALLIQVSAYLQIFDGLYNFYAGGLRGIGDTTFLMKASLVLSFCMFVPLAYLFVIVFKWGSMGAWLSLYSYLVALGLAVMIRYYRTDFAFVKLKEAHG</sequence>
<dbReference type="GO" id="GO:0042910">
    <property type="term" value="F:xenobiotic transmembrane transporter activity"/>
    <property type="evidence" value="ECO:0007669"/>
    <property type="project" value="InterPro"/>
</dbReference>
<dbReference type="NCBIfam" id="TIGR00797">
    <property type="entry name" value="matE"/>
    <property type="match status" value="1"/>
</dbReference>
<evidence type="ECO:0000256" key="6">
    <source>
        <dbReference type="ARBA" id="ARBA00022449"/>
    </source>
</evidence>
<evidence type="ECO:0000313" key="15">
    <source>
        <dbReference type="Proteomes" id="UP000256977"/>
    </source>
</evidence>
<dbReference type="GO" id="GO:0015297">
    <property type="term" value="F:antiporter activity"/>
    <property type="evidence" value="ECO:0007669"/>
    <property type="project" value="UniProtKB-KW"/>
</dbReference>
<comment type="subcellular location">
    <subcellularLocation>
        <location evidence="2">Cell membrane</location>
        <topology evidence="2">Multi-pass membrane protein</topology>
    </subcellularLocation>
</comment>
<keyword evidence="11 13" id="KW-0472">Membrane</keyword>
<feature type="transmembrane region" description="Helical" evidence="13">
    <location>
        <begin position="413"/>
        <end position="434"/>
    </location>
</feature>
<feature type="transmembrane region" description="Helical" evidence="13">
    <location>
        <begin position="132"/>
        <end position="150"/>
    </location>
</feature>
<feature type="transmembrane region" description="Helical" evidence="13">
    <location>
        <begin position="317"/>
        <end position="338"/>
    </location>
</feature>
<evidence type="ECO:0000313" key="14">
    <source>
        <dbReference type="EMBL" id="RED66529.1"/>
    </source>
</evidence>